<organism evidence="2 3">
    <name type="scientific">Sporosarcina ureilytica</name>
    <dbReference type="NCBI Taxonomy" id="298596"/>
    <lineage>
        <taxon>Bacteria</taxon>
        <taxon>Bacillati</taxon>
        <taxon>Bacillota</taxon>
        <taxon>Bacilli</taxon>
        <taxon>Bacillales</taxon>
        <taxon>Caryophanaceae</taxon>
        <taxon>Sporosarcina</taxon>
    </lineage>
</organism>
<keyword evidence="3" id="KW-1185">Reference proteome</keyword>
<sequence>MKTSTESIVFTKEDVLTYCEAIGEENKLYTCGDYAKSHGFQTIPLPPTMPLMMYRLFTIPWEQGGVMIHRKQGCSTFRRMFIDEAYTGNITLTNVVSRKSYSFREETLSIYDTSGELCFQGTSHLVVGDAT</sequence>
<dbReference type="EMBL" id="CP017560">
    <property type="protein sequence ID" value="AOV06732.1"/>
    <property type="molecule type" value="Genomic_DNA"/>
</dbReference>
<dbReference type="Gene3D" id="3.10.129.10">
    <property type="entry name" value="Hotdog Thioesterase"/>
    <property type="match status" value="1"/>
</dbReference>
<dbReference type="InterPro" id="IPR039569">
    <property type="entry name" value="FAS1-like_DH_region"/>
</dbReference>
<accession>A0A1D8JDE3</accession>
<protein>
    <recommendedName>
        <fullName evidence="1">FAS1-like dehydratase domain-containing protein</fullName>
    </recommendedName>
</protein>
<dbReference type="InterPro" id="IPR029069">
    <property type="entry name" value="HotDog_dom_sf"/>
</dbReference>
<evidence type="ECO:0000259" key="1">
    <source>
        <dbReference type="Pfam" id="PF13452"/>
    </source>
</evidence>
<dbReference type="KEGG" id="surl:BI350_03415"/>
<evidence type="ECO:0000313" key="3">
    <source>
        <dbReference type="Proteomes" id="UP000185746"/>
    </source>
</evidence>
<gene>
    <name evidence="2" type="ORF">BI350_03415</name>
</gene>
<dbReference type="Pfam" id="PF13452">
    <property type="entry name" value="FAS1_DH_region"/>
    <property type="match status" value="1"/>
</dbReference>
<evidence type="ECO:0000313" key="2">
    <source>
        <dbReference type="EMBL" id="AOV06732.1"/>
    </source>
</evidence>
<dbReference type="AlphaFoldDB" id="A0A1D8JDE3"/>
<proteinExistence type="predicted"/>
<name>A0A1D8JDE3_9BACL</name>
<dbReference type="Proteomes" id="UP000185746">
    <property type="component" value="Chromosome"/>
</dbReference>
<dbReference type="SUPFAM" id="SSF54637">
    <property type="entry name" value="Thioesterase/thiol ester dehydrase-isomerase"/>
    <property type="match status" value="1"/>
</dbReference>
<feature type="domain" description="FAS1-like dehydratase" evidence="1">
    <location>
        <begin position="3"/>
        <end position="53"/>
    </location>
</feature>
<reference evidence="2 3" key="1">
    <citation type="submission" date="2016-09" db="EMBL/GenBank/DDBJ databases">
        <title>Complete genome sequence of the Lysinibacillus sphaericus LMG 22257, a specie of Bacillus with ureolytic activity that can effectively biodeposit calcium carbonate.</title>
        <authorList>
            <person name="Yan W."/>
        </authorList>
    </citation>
    <scope>NUCLEOTIDE SEQUENCE [LARGE SCALE GENOMIC DNA]</scope>
    <source>
        <strain evidence="2 3">LMG 22257</strain>
    </source>
</reference>
<dbReference type="RefSeq" id="WP_075526850.1">
    <property type="nucleotide sequence ID" value="NZ_CP017560.1"/>
</dbReference>